<evidence type="ECO:0000256" key="5">
    <source>
        <dbReference type="ARBA" id="ARBA00023136"/>
    </source>
</evidence>
<keyword evidence="3 6" id="KW-0812">Transmembrane</keyword>
<feature type="transmembrane region" description="Helical" evidence="6">
    <location>
        <begin position="15"/>
        <end position="36"/>
    </location>
</feature>
<name>L1MDD3_9CORY</name>
<keyword evidence="5 6" id="KW-0472">Membrane</keyword>
<feature type="transmembrane region" description="Helical" evidence="6">
    <location>
        <begin position="48"/>
        <end position="66"/>
    </location>
</feature>
<dbReference type="Pfam" id="PF13396">
    <property type="entry name" value="PLDc_N"/>
    <property type="match status" value="1"/>
</dbReference>
<protein>
    <recommendedName>
        <fullName evidence="7">Cardiolipin synthase N-terminal domain-containing protein</fullName>
    </recommendedName>
</protein>
<dbReference type="PATRIC" id="fig|1035195.3.peg.1849"/>
<comment type="caution">
    <text evidence="8">The sequence shown here is derived from an EMBL/GenBank/DDBJ whole genome shotgun (WGS) entry which is preliminary data.</text>
</comment>
<evidence type="ECO:0000256" key="3">
    <source>
        <dbReference type="ARBA" id="ARBA00022692"/>
    </source>
</evidence>
<dbReference type="AlphaFoldDB" id="L1MDD3"/>
<accession>L1MDD3</accession>
<organism evidence="8 9">
    <name type="scientific">Corynebacterium durum F0235</name>
    <dbReference type="NCBI Taxonomy" id="1035195"/>
    <lineage>
        <taxon>Bacteria</taxon>
        <taxon>Bacillati</taxon>
        <taxon>Actinomycetota</taxon>
        <taxon>Actinomycetes</taxon>
        <taxon>Mycobacteriales</taxon>
        <taxon>Corynebacteriaceae</taxon>
        <taxon>Corynebacterium</taxon>
    </lineage>
</organism>
<dbReference type="HOGENOM" id="CLU_2681434_0_0_11"/>
<evidence type="ECO:0000256" key="4">
    <source>
        <dbReference type="ARBA" id="ARBA00022989"/>
    </source>
</evidence>
<evidence type="ECO:0000256" key="6">
    <source>
        <dbReference type="SAM" id="Phobius"/>
    </source>
</evidence>
<dbReference type="EMBL" id="AMEM01000033">
    <property type="protein sequence ID" value="EKX88956.1"/>
    <property type="molecule type" value="Genomic_DNA"/>
</dbReference>
<feature type="domain" description="Cardiolipin synthase N-terminal" evidence="7">
    <location>
        <begin position="27"/>
        <end position="68"/>
    </location>
</feature>
<comment type="subcellular location">
    <subcellularLocation>
        <location evidence="1">Cell membrane</location>
        <topology evidence="1">Multi-pass membrane protein</topology>
    </subcellularLocation>
</comment>
<evidence type="ECO:0000313" key="9">
    <source>
        <dbReference type="Proteomes" id="UP000010445"/>
    </source>
</evidence>
<keyword evidence="4 6" id="KW-1133">Transmembrane helix</keyword>
<reference evidence="8 9" key="1">
    <citation type="submission" date="2012-05" db="EMBL/GenBank/DDBJ databases">
        <authorList>
            <person name="Weinstock G."/>
            <person name="Sodergren E."/>
            <person name="Lobos E.A."/>
            <person name="Fulton L."/>
            <person name="Fulton R."/>
            <person name="Courtney L."/>
            <person name="Fronick C."/>
            <person name="O'Laughlin M."/>
            <person name="Godfrey J."/>
            <person name="Wilson R.M."/>
            <person name="Miner T."/>
            <person name="Farmer C."/>
            <person name="Delehaunty K."/>
            <person name="Cordes M."/>
            <person name="Minx P."/>
            <person name="Tomlinson C."/>
            <person name="Chen J."/>
            <person name="Wollam A."/>
            <person name="Pepin K.H."/>
            <person name="Bhonagiri V."/>
            <person name="Zhang X."/>
            <person name="Suruliraj S."/>
            <person name="Warren W."/>
            <person name="Mitreva M."/>
            <person name="Mardis E.R."/>
            <person name="Wilson R.K."/>
        </authorList>
    </citation>
    <scope>NUCLEOTIDE SEQUENCE [LARGE SCALE GENOMIC DNA]</scope>
    <source>
        <strain evidence="8 9">F0235</strain>
    </source>
</reference>
<keyword evidence="9" id="KW-1185">Reference proteome</keyword>
<dbReference type="InterPro" id="IPR027379">
    <property type="entry name" value="CLS_N"/>
</dbReference>
<evidence type="ECO:0000256" key="1">
    <source>
        <dbReference type="ARBA" id="ARBA00004651"/>
    </source>
</evidence>
<gene>
    <name evidence="8" type="ORF">HMPREF9997_02064</name>
</gene>
<evidence type="ECO:0000259" key="7">
    <source>
        <dbReference type="Pfam" id="PF13396"/>
    </source>
</evidence>
<dbReference type="Proteomes" id="UP000010445">
    <property type="component" value="Unassembled WGS sequence"/>
</dbReference>
<keyword evidence="2" id="KW-1003">Cell membrane</keyword>
<proteinExistence type="predicted"/>
<dbReference type="GO" id="GO:0005886">
    <property type="term" value="C:plasma membrane"/>
    <property type="evidence" value="ECO:0007669"/>
    <property type="project" value="UniProtKB-SubCell"/>
</dbReference>
<evidence type="ECO:0000256" key="2">
    <source>
        <dbReference type="ARBA" id="ARBA00022475"/>
    </source>
</evidence>
<sequence>MLTPMNPLVPTTYDVIMSLIFIASAILTICVIILIARSEASSAAKAMAGLAVIIFPIIGPVAYLVYRRASLKDH</sequence>
<evidence type="ECO:0000313" key="8">
    <source>
        <dbReference type="EMBL" id="EKX88956.1"/>
    </source>
</evidence>